<gene>
    <name evidence="1" type="ORF">M413DRAFT_24852</name>
</gene>
<protein>
    <submittedName>
        <fullName evidence="1">Uncharacterized protein</fullName>
    </submittedName>
</protein>
<proteinExistence type="predicted"/>
<dbReference type="HOGENOM" id="CLU_1627270_0_0_1"/>
<evidence type="ECO:0000313" key="2">
    <source>
        <dbReference type="Proteomes" id="UP000053424"/>
    </source>
</evidence>
<name>A0A0C2YXN5_HEBCY</name>
<sequence length="163" mass="17652">MSYIPTGSLTSTETFPEGPILRAHSAVSNEPRGSFESQPNPRGGVCWPPIFAILVGSLLDLKIRDLLGNAEEVAVSIDDAKDVEKTRSVSFFPFSLSSSLHASKLAQEYSPDGLIYPHPSGADLVVDTASLPSTPPTLQIALVFTAYHEEWEWPRAVVDEADL</sequence>
<reference evidence="2" key="2">
    <citation type="submission" date="2015-01" db="EMBL/GenBank/DDBJ databases">
        <title>Evolutionary Origins and Diversification of the Mycorrhizal Mutualists.</title>
        <authorList>
            <consortium name="DOE Joint Genome Institute"/>
            <consortium name="Mycorrhizal Genomics Consortium"/>
            <person name="Kohler A."/>
            <person name="Kuo A."/>
            <person name="Nagy L.G."/>
            <person name="Floudas D."/>
            <person name="Copeland A."/>
            <person name="Barry K.W."/>
            <person name="Cichocki N."/>
            <person name="Veneault-Fourrey C."/>
            <person name="LaButti K."/>
            <person name="Lindquist E.A."/>
            <person name="Lipzen A."/>
            <person name="Lundell T."/>
            <person name="Morin E."/>
            <person name="Murat C."/>
            <person name="Riley R."/>
            <person name="Ohm R."/>
            <person name="Sun H."/>
            <person name="Tunlid A."/>
            <person name="Henrissat B."/>
            <person name="Grigoriev I.V."/>
            <person name="Hibbett D.S."/>
            <person name="Martin F."/>
        </authorList>
    </citation>
    <scope>NUCLEOTIDE SEQUENCE [LARGE SCALE GENOMIC DNA]</scope>
    <source>
        <strain evidence="2">h7</strain>
    </source>
</reference>
<reference evidence="1 2" key="1">
    <citation type="submission" date="2014-04" db="EMBL/GenBank/DDBJ databases">
        <authorList>
            <consortium name="DOE Joint Genome Institute"/>
            <person name="Kuo A."/>
            <person name="Gay G."/>
            <person name="Dore J."/>
            <person name="Kohler A."/>
            <person name="Nagy L.G."/>
            <person name="Floudas D."/>
            <person name="Copeland A."/>
            <person name="Barry K.W."/>
            <person name="Cichocki N."/>
            <person name="Veneault-Fourrey C."/>
            <person name="LaButti K."/>
            <person name="Lindquist E.A."/>
            <person name="Lipzen A."/>
            <person name="Lundell T."/>
            <person name="Morin E."/>
            <person name="Murat C."/>
            <person name="Sun H."/>
            <person name="Tunlid A."/>
            <person name="Henrissat B."/>
            <person name="Grigoriev I.V."/>
            <person name="Hibbett D.S."/>
            <person name="Martin F."/>
            <person name="Nordberg H.P."/>
            <person name="Cantor M.N."/>
            <person name="Hua S.X."/>
        </authorList>
    </citation>
    <scope>NUCLEOTIDE SEQUENCE [LARGE SCALE GENOMIC DNA]</scope>
    <source>
        <strain evidence="2">h7</strain>
    </source>
</reference>
<dbReference type="EMBL" id="KN831772">
    <property type="protein sequence ID" value="KIM45717.1"/>
    <property type="molecule type" value="Genomic_DNA"/>
</dbReference>
<accession>A0A0C2YXN5</accession>
<organism evidence="1 2">
    <name type="scientific">Hebeloma cylindrosporum</name>
    <dbReference type="NCBI Taxonomy" id="76867"/>
    <lineage>
        <taxon>Eukaryota</taxon>
        <taxon>Fungi</taxon>
        <taxon>Dikarya</taxon>
        <taxon>Basidiomycota</taxon>
        <taxon>Agaricomycotina</taxon>
        <taxon>Agaricomycetes</taxon>
        <taxon>Agaricomycetidae</taxon>
        <taxon>Agaricales</taxon>
        <taxon>Agaricineae</taxon>
        <taxon>Hymenogastraceae</taxon>
        <taxon>Hebeloma</taxon>
    </lineage>
</organism>
<evidence type="ECO:0000313" key="1">
    <source>
        <dbReference type="EMBL" id="KIM45717.1"/>
    </source>
</evidence>
<dbReference type="AlphaFoldDB" id="A0A0C2YXN5"/>
<keyword evidence="2" id="KW-1185">Reference proteome</keyword>
<dbReference type="Proteomes" id="UP000053424">
    <property type="component" value="Unassembled WGS sequence"/>
</dbReference>